<organism evidence="2">
    <name type="scientific">marine metagenome</name>
    <dbReference type="NCBI Taxonomy" id="408172"/>
    <lineage>
        <taxon>unclassified sequences</taxon>
        <taxon>metagenomes</taxon>
        <taxon>ecological metagenomes</taxon>
    </lineage>
</organism>
<proteinExistence type="predicted"/>
<reference evidence="2" key="1">
    <citation type="submission" date="2018-05" db="EMBL/GenBank/DDBJ databases">
        <authorList>
            <person name="Lanie J.A."/>
            <person name="Ng W.-L."/>
            <person name="Kazmierczak K.M."/>
            <person name="Andrzejewski T.M."/>
            <person name="Davidsen T.M."/>
            <person name="Wayne K.J."/>
            <person name="Tettelin H."/>
            <person name="Glass J.I."/>
            <person name="Rusch D."/>
            <person name="Podicherti R."/>
            <person name="Tsui H.-C.T."/>
            <person name="Winkler M.E."/>
        </authorList>
    </citation>
    <scope>NUCLEOTIDE SEQUENCE</scope>
</reference>
<evidence type="ECO:0000313" key="2">
    <source>
        <dbReference type="EMBL" id="SVD70270.1"/>
    </source>
</evidence>
<dbReference type="InterPro" id="IPR058713">
    <property type="entry name" value="DMF_alpha_dom"/>
</dbReference>
<sequence length="135" mass="15735">VPDKSGSYTPLFDFSNWCFGQLALYYWSGGLQMSLYKVVPEKHRHLVDEFRANPVGIHSPELQKVLNVFRGADMADKYVLVCVKPHKEWMLAQLGQGRGDPLTLHQDRVFHSIEEAEWEIFKIRWEYYTGESLTD</sequence>
<dbReference type="AlphaFoldDB" id="A0A382XHG2"/>
<evidence type="ECO:0000259" key="1">
    <source>
        <dbReference type="Pfam" id="PF26354"/>
    </source>
</evidence>
<feature type="non-terminal residue" evidence="2">
    <location>
        <position position="1"/>
    </location>
</feature>
<feature type="domain" description="N,N-dimethylformamidase alpha subunit" evidence="1">
    <location>
        <begin position="43"/>
        <end position="127"/>
    </location>
</feature>
<dbReference type="Pfam" id="PF26354">
    <property type="entry name" value="DMF_alpha"/>
    <property type="match status" value="1"/>
</dbReference>
<name>A0A382XHG2_9ZZZZ</name>
<dbReference type="EMBL" id="UINC01167647">
    <property type="protein sequence ID" value="SVD70270.1"/>
    <property type="molecule type" value="Genomic_DNA"/>
</dbReference>
<accession>A0A382XHG2</accession>
<protein>
    <recommendedName>
        <fullName evidence="1">N,N-dimethylformamidase alpha subunit domain-containing protein</fullName>
    </recommendedName>
</protein>
<gene>
    <name evidence="2" type="ORF">METZ01_LOCUS423124</name>
</gene>